<feature type="non-terminal residue" evidence="1">
    <location>
        <position position="257"/>
    </location>
</feature>
<evidence type="ECO:0000313" key="2">
    <source>
        <dbReference type="Proteomes" id="UP000789920"/>
    </source>
</evidence>
<dbReference type="Proteomes" id="UP000789920">
    <property type="component" value="Unassembled WGS sequence"/>
</dbReference>
<reference evidence="1" key="1">
    <citation type="submission" date="2021-06" db="EMBL/GenBank/DDBJ databases">
        <authorList>
            <person name="Kallberg Y."/>
            <person name="Tangrot J."/>
            <person name="Rosling A."/>
        </authorList>
    </citation>
    <scope>NUCLEOTIDE SEQUENCE</scope>
    <source>
        <strain evidence="1">MA461A</strain>
    </source>
</reference>
<name>A0ACA9S303_9GLOM</name>
<accession>A0ACA9S303</accession>
<organism evidence="1 2">
    <name type="scientific">Racocetra persica</name>
    <dbReference type="NCBI Taxonomy" id="160502"/>
    <lineage>
        <taxon>Eukaryota</taxon>
        <taxon>Fungi</taxon>
        <taxon>Fungi incertae sedis</taxon>
        <taxon>Mucoromycota</taxon>
        <taxon>Glomeromycotina</taxon>
        <taxon>Glomeromycetes</taxon>
        <taxon>Diversisporales</taxon>
        <taxon>Gigasporaceae</taxon>
        <taxon>Racocetra</taxon>
    </lineage>
</organism>
<feature type="non-terminal residue" evidence="1">
    <location>
        <position position="1"/>
    </location>
</feature>
<gene>
    <name evidence="1" type="ORF">RPERSI_LOCUS26327</name>
</gene>
<evidence type="ECO:0000313" key="1">
    <source>
        <dbReference type="EMBL" id="CAG8824768.1"/>
    </source>
</evidence>
<dbReference type="EMBL" id="CAJVQC010089434">
    <property type="protein sequence ID" value="CAG8824768.1"/>
    <property type="molecule type" value="Genomic_DNA"/>
</dbReference>
<keyword evidence="2" id="KW-1185">Reference proteome</keyword>
<proteinExistence type="predicted"/>
<sequence>KIDNLHKIFKEIEDEKDRKIADQQKELQTIEGQLTTCQQEKDDLQKQLDNKITELANSNLSQEQKSQQIITLASESQKQFTENCLIVGDYCDYVVLFSYISCLVYSDGVEEKGEERKSEVGVLSAEGFNTPLLYVLREGRRGENYQCYASLPLSFSQKGGVGKSTLAQALAVEAKKQKIKVLLADCDFQQGTSYEWAKIKKNIECRLFNQVKDIWSLSKDYDLIVIDAPARTSQGTLEIAKMANLLIQPTGASRADL</sequence>
<protein>
    <submittedName>
        <fullName evidence="1">12833_t:CDS:1</fullName>
    </submittedName>
</protein>
<comment type="caution">
    <text evidence="1">The sequence shown here is derived from an EMBL/GenBank/DDBJ whole genome shotgun (WGS) entry which is preliminary data.</text>
</comment>